<dbReference type="CDD" id="cd00158">
    <property type="entry name" value="RHOD"/>
    <property type="match status" value="1"/>
</dbReference>
<dbReference type="PROSITE" id="PS50206">
    <property type="entry name" value="RHODANESE_3"/>
    <property type="match status" value="1"/>
</dbReference>
<dbReference type="SUPFAM" id="SSF52821">
    <property type="entry name" value="Rhodanese/Cell cycle control phosphatase"/>
    <property type="match status" value="1"/>
</dbReference>
<dbReference type="Pfam" id="PF00581">
    <property type="entry name" value="Rhodanese"/>
    <property type="match status" value="1"/>
</dbReference>
<protein>
    <recommendedName>
        <fullName evidence="1">Rhodanese domain-containing protein</fullName>
    </recommendedName>
</protein>
<dbReference type="SMART" id="SM00450">
    <property type="entry name" value="RHOD"/>
    <property type="match status" value="1"/>
</dbReference>
<dbReference type="InterPro" id="IPR001763">
    <property type="entry name" value="Rhodanese-like_dom"/>
</dbReference>
<sequence>MKKILLLLTLSYLLFGNEIEELKVLQYKGVDVTHNQLNGKSEEFIIKRERDFICLNIPISNDMIWEGDYANRTVPTRCKTTLIKTAGQIQPMNIHPLIKTFGELEVLKFIDEKEFNSELLLIDTRGEHWFEYRTIPSAINIPYYVITKSKKYKKEFKKALLILGIKKDFKNKKYRYNFNKAKTITLFCNGSWCGQSPAMIKTLLLMGYPANKIKWYRGGMDDWLGMNMTSTRP</sequence>
<dbReference type="EMBL" id="FPHG01000030">
    <property type="protein sequence ID" value="SFV56263.1"/>
    <property type="molecule type" value="Genomic_DNA"/>
</dbReference>
<reference evidence="2" key="1">
    <citation type="submission" date="2016-10" db="EMBL/GenBank/DDBJ databases">
        <authorList>
            <person name="de Groot N.N."/>
        </authorList>
    </citation>
    <scope>NUCLEOTIDE SEQUENCE</scope>
</reference>
<dbReference type="AlphaFoldDB" id="A0A1W1BRW6"/>
<feature type="domain" description="Rhodanese" evidence="1">
    <location>
        <begin position="115"/>
        <end position="232"/>
    </location>
</feature>
<evidence type="ECO:0000259" key="1">
    <source>
        <dbReference type="PROSITE" id="PS50206"/>
    </source>
</evidence>
<gene>
    <name evidence="2" type="ORF">MNB_SV-9-116</name>
</gene>
<evidence type="ECO:0000313" key="2">
    <source>
        <dbReference type="EMBL" id="SFV56263.1"/>
    </source>
</evidence>
<organism evidence="2">
    <name type="scientific">hydrothermal vent metagenome</name>
    <dbReference type="NCBI Taxonomy" id="652676"/>
    <lineage>
        <taxon>unclassified sequences</taxon>
        <taxon>metagenomes</taxon>
        <taxon>ecological metagenomes</taxon>
    </lineage>
</organism>
<name>A0A1W1BRW6_9ZZZZ</name>
<dbReference type="Gene3D" id="3.40.250.10">
    <property type="entry name" value="Rhodanese-like domain"/>
    <property type="match status" value="1"/>
</dbReference>
<accession>A0A1W1BRW6</accession>
<proteinExistence type="predicted"/>
<dbReference type="InterPro" id="IPR036873">
    <property type="entry name" value="Rhodanese-like_dom_sf"/>
</dbReference>